<dbReference type="AlphaFoldDB" id="A0A382WP30"/>
<dbReference type="PANTHER" id="PTHR18964">
    <property type="entry name" value="ROK (REPRESSOR, ORF, KINASE) FAMILY"/>
    <property type="match status" value="1"/>
</dbReference>
<gene>
    <name evidence="1" type="ORF">METZ01_LOCUS413194</name>
</gene>
<accession>A0A382WP30</accession>
<dbReference type="EMBL" id="UINC01161258">
    <property type="protein sequence ID" value="SVD60340.1"/>
    <property type="molecule type" value="Genomic_DNA"/>
</dbReference>
<reference evidence="1" key="1">
    <citation type="submission" date="2018-05" db="EMBL/GenBank/DDBJ databases">
        <authorList>
            <person name="Lanie J.A."/>
            <person name="Ng W.-L."/>
            <person name="Kazmierczak K.M."/>
            <person name="Andrzejewski T.M."/>
            <person name="Davidsen T.M."/>
            <person name="Wayne K.J."/>
            <person name="Tettelin H."/>
            <person name="Glass J.I."/>
            <person name="Rusch D."/>
            <person name="Podicherti R."/>
            <person name="Tsui H.-C.T."/>
            <person name="Winkler M.E."/>
        </authorList>
    </citation>
    <scope>NUCLEOTIDE SEQUENCE</scope>
</reference>
<dbReference type="Gene3D" id="3.30.420.40">
    <property type="match status" value="2"/>
</dbReference>
<feature type="non-terminal residue" evidence="1">
    <location>
        <position position="216"/>
    </location>
</feature>
<evidence type="ECO:0000313" key="1">
    <source>
        <dbReference type="EMBL" id="SVD60340.1"/>
    </source>
</evidence>
<protein>
    <recommendedName>
        <fullName evidence="2">ROK family protein</fullName>
    </recommendedName>
</protein>
<dbReference type="SUPFAM" id="SSF53067">
    <property type="entry name" value="Actin-like ATPase domain"/>
    <property type="match status" value="1"/>
</dbReference>
<dbReference type="InterPro" id="IPR043129">
    <property type="entry name" value="ATPase_NBD"/>
</dbReference>
<name>A0A382WP30_9ZZZZ</name>
<dbReference type="PROSITE" id="PS01125">
    <property type="entry name" value="ROK"/>
    <property type="match status" value="1"/>
</dbReference>
<feature type="non-terminal residue" evidence="1">
    <location>
        <position position="1"/>
    </location>
</feature>
<dbReference type="PANTHER" id="PTHR18964:SF149">
    <property type="entry name" value="BIFUNCTIONAL UDP-N-ACETYLGLUCOSAMINE 2-EPIMERASE_N-ACETYLMANNOSAMINE KINASE"/>
    <property type="match status" value="1"/>
</dbReference>
<proteinExistence type="predicted"/>
<evidence type="ECO:0008006" key="2">
    <source>
        <dbReference type="Google" id="ProtNLM"/>
    </source>
</evidence>
<dbReference type="InterPro" id="IPR000600">
    <property type="entry name" value="ROK"/>
</dbReference>
<dbReference type="Pfam" id="PF00480">
    <property type="entry name" value="ROK"/>
    <property type="match status" value="1"/>
</dbReference>
<organism evidence="1">
    <name type="scientific">marine metagenome</name>
    <dbReference type="NCBI Taxonomy" id="408172"/>
    <lineage>
        <taxon>unclassified sequences</taxon>
        <taxon>metagenomes</taxon>
        <taxon>ecological metagenomes</taxon>
    </lineage>
</organism>
<sequence length="216" mass="22701">VTGTVWGIDLGGTKIEGVVLPSAESAEAVCRLRVPTEAEKGYDHILSQVRELVEAMSREAGPPPSAIGFGTPGVLDPDTMRIKNSNTTCLIGQPFQQDIERDLGVEVVLANDANCFALAEAKLGAARGAEIVFGIILGTGVGGGIVIGDKTLFGRQGIAGEWGHNILDPQGPDCYCGRKGCVETFLSGPYLEKHYTGLSGQELSLPDIASLHQQGR</sequence>
<dbReference type="InterPro" id="IPR049874">
    <property type="entry name" value="ROK_cs"/>
</dbReference>